<evidence type="ECO:0000313" key="12">
    <source>
        <dbReference type="Proteomes" id="UP000009222"/>
    </source>
</evidence>
<evidence type="ECO:0000313" key="11">
    <source>
        <dbReference type="EMBL" id="AEF82172.1"/>
    </source>
</evidence>
<dbReference type="PANTHER" id="PTHR43297">
    <property type="entry name" value="OLIGOPEPTIDE TRANSPORT ATP-BINDING PROTEIN APPD"/>
    <property type="match status" value="1"/>
</dbReference>
<dbReference type="GO" id="GO:0015833">
    <property type="term" value="P:peptide transport"/>
    <property type="evidence" value="ECO:0007669"/>
    <property type="project" value="InterPro"/>
</dbReference>
<accession>F5Y8C0</accession>
<protein>
    <submittedName>
        <fullName evidence="11">Oligopeptide transport ATP-binding protein AppD</fullName>
    </submittedName>
</protein>
<comment type="similarity">
    <text evidence="2">Belongs to the ABC transporter superfamily.</text>
</comment>
<gene>
    <name evidence="11" type="ordered locus">TREAZ_0961</name>
</gene>
<keyword evidence="6" id="KW-0547">Nucleotide-binding</keyword>
<dbReference type="InterPro" id="IPR017871">
    <property type="entry name" value="ABC_transporter-like_CS"/>
</dbReference>
<dbReference type="EMBL" id="CP001841">
    <property type="protein sequence ID" value="AEF82172.1"/>
    <property type="molecule type" value="Genomic_DNA"/>
</dbReference>
<dbReference type="HOGENOM" id="CLU_000604_1_23_12"/>
<evidence type="ECO:0000256" key="2">
    <source>
        <dbReference type="ARBA" id="ARBA00005417"/>
    </source>
</evidence>
<keyword evidence="3" id="KW-0813">Transport</keyword>
<dbReference type="InParanoid" id="F5Y8C0"/>
<keyword evidence="4" id="KW-1003">Cell membrane</keyword>
<feature type="domain" description="ABC transporter" evidence="10">
    <location>
        <begin position="6"/>
        <end position="260"/>
    </location>
</feature>
<proteinExistence type="inferred from homology"/>
<keyword evidence="7 11" id="KW-0067">ATP-binding</keyword>
<comment type="subcellular location">
    <subcellularLocation>
        <location evidence="1">Cell inner membrane</location>
        <topology evidence="1">Peripheral membrane protein</topology>
    </subcellularLocation>
</comment>
<evidence type="ECO:0000256" key="1">
    <source>
        <dbReference type="ARBA" id="ARBA00004417"/>
    </source>
</evidence>
<evidence type="ECO:0000259" key="10">
    <source>
        <dbReference type="PROSITE" id="PS50893"/>
    </source>
</evidence>
<dbReference type="GO" id="GO:0005524">
    <property type="term" value="F:ATP binding"/>
    <property type="evidence" value="ECO:0007669"/>
    <property type="project" value="UniProtKB-KW"/>
</dbReference>
<evidence type="ECO:0000256" key="4">
    <source>
        <dbReference type="ARBA" id="ARBA00022475"/>
    </source>
</evidence>
<dbReference type="KEGG" id="taz:TREAZ_0961"/>
<dbReference type="STRING" id="545695.TREAZ_0961"/>
<evidence type="ECO:0000256" key="9">
    <source>
        <dbReference type="ARBA" id="ARBA00023136"/>
    </source>
</evidence>
<dbReference type="GO" id="GO:0005886">
    <property type="term" value="C:plasma membrane"/>
    <property type="evidence" value="ECO:0007669"/>
    <property type="project" value="UniProtKB-SubCell"/>
</dbReference>
<dbReference type="InterPro" id="IPR003439">
    <property type="entry name" value="ABC_transporter-like_ATP-bd"/>
</dbReference>
<evidence type="ECO:0000256" key="3">
    <source>
        <dbReference type="ARBA" id="ARBA00022448"/>
    </source>
</evidence>
<dbReference type="NCBIfam" id="TIGR01727">
    <property type="entry name" value="oligo_HPY"/>
    <property type="match status" value="1"/>
</dbReference>
<dbReference type="OrthoDB" id="337094at2"/>
<dbReference type="FunFam" id="3.40.50.300:FF:000016">
    <property type="entry name" value="Oligopeptide ABC transporter ATP-binding component"/>
    <property type="match status" value="1"/>
</dbReference>
<dbReference type="CDD" id="cd03257">
    <property type="entry name" value="ABC_NikE_OppD_transporters"/>
    <property type="match status" value="1"/>
</dbReference>
<reference evidence="12" key="1">
    <citation type="submission" date="2009-12" db="EMBL/GenBank/DDBJ databases">
        <title>Complete sequence of Treponema azotonutricium strain ZAS-9.</title>
        <authorList>
            <person name="Tetu S.G."/>
            <person name="Matson E."/>
            <person name="Ren Q."/>
            <person name="Seshadri R."/>
            <person name="Elbourne L."/>
            <person name="Hassan K.A."/>
            <person name="Durkin A."/>
            <person name="Radune D."/>
            <person name="Mohamoud Y."/>
            <person name="Shay R."/>
            <person name="Jin S."/>
            <person name="Zhang X."/>
            <person name="Lucey K."/>
            <person name="Ballor N.R."/>
            <person name="Ottesen E."/>
            <person name="Rosenthal R."/>
            <person name="Allen A."/>
            <person name="Leadbetter J.R."/>
            <person name="Paulsen I.T."/>
        </authorList>
    </citation>
    <scope>NUCLEOTIDE SEQUENCE [LARGE SCALE GENOMIC DNA]</scope>
    <source>
        <strain evidence="12">ATCC BAA-888 / DSM 13862 / ZAS-9</strain>
    </source>
</reference>
<dbReference type="Pfam" id="PF00005">
    <property type="entry name" value="ABC_tran"/>
    <property type="match status" value="1"/>
</dbReference>
<dbReference type="Pfam" id="PF08352">
    <property type="entry name" value="oligo_HPY"/>
    <property type="match status" value="1"/>
</dbReference>
<reference evidence="11 12" key="2">
    <citation type="journal article" date="2011" name="ISME J.">
        <title>RNA-seq reveals cooperative metabolic interactions between two termite-gut spirochete species in co-culture.</title>
        <authorList>
            <person name="Rosenthal A.Z."/>
            <person name="Matson E.G."/>
            <person name="Eldar A."/>
            <person name="Leadbetter J.R."/>
        </authorList>
    </citation>
    <scope>NUCLEOTIDE SEQUENCE [LARGE SCALE GENOMIC DNA]</scope>
    <source>
        <strain evidence="12">ATCC BAA-888 / DSM 13862 / ZAS-9</strain>
    </source>
</reference>
<dbReference type="InterPro" id="IPR050388">
    <property type="entry name" value="ABC_Ni/Peptide_Import"/>
</dbReference>
<dbReference type="PANTHER" id="PTHR43297:SF14">
    <property type="entry name" value="ATPASE AAA-TYPE CORE DOMAIN-CONTAINING PROTEIN"/>
    <property type="match status" value="1"/>
</dbReference>
<organism evidence="11 12">
    <name type="scientific">Leadbettera azotonutricia (strain ATCC BAA-888 / DSM 13862 / ZAS-9)</name>
    <name type="common">Treponema azotonutricium</name>
    <dbReference type="NCBI Taxonomy" id="545695"/>
    <lineage>
        <taxon>Bacteria</taxon>
        <taxon>Pseudomonadati</taxon>
        <taxon>Spirochaetota</taxon>
        <taxon>Spirochaetia</taxon>
        <taxon>Spirochaetales</taxon>
        <taxon>Breznakiellaceae</taxon>
        <taxon>Leadbettera</taxon>
    </lineage>
</organism>
<dbReference type="InterPro" id="IPR003593">
    <property type="entry name" value="AAA+_ATPase"/>
</dbReference>
<keyword evidence="9" id="KW-0472">Membrane</keyword>
<dbReference type="InterPro" id="IPR027417">
    <property type="entry name" value="P-loop_NTPase"/>
</dbReference>
<dbReference type="GO" id="GO:0016887">
    <property type="term" value="F:ATP hydrolysis activity"/>
    <property type="evidence" value="ECO:0007669"/>
    <property type="project" value="InterPro"/>
</dbReference>
<dbReference type="InterPro" id="IPR013563">
    <property type="entry name" value="Oligopep_ABC_C"/>
</dbReference>
<dbReference type="SUPFAM" id="SSF52540">
    <property type="entry name" value="P-loop containing nucleoside triphosphate hydrolases"/>
    <property type="match status" value="1"/>
</dbReference>
<name>F5Y8C0_LEAAZ</name>
<evidence type="ECO:0000256" key="8">
    <source>
        <dbReference type="ARBA" id="ARBA00022967"/>
    </source>
</evidence>
<evidence type="ECO:0000256" key="7">
    <source>
        <dbReference type="ARBA" id="ARBA00022840"/>
    </source>
</evidence>
<keyword evidence="12" id="KW-1185">Reference proteome</keyword>
<evidence type="ECO:0000256" key="6">
    <source>
        <dbReference type="ARBA" id="ARBA00022741"/>
    </source>
</evidence>
<dbReference type="Proteomes" id="UP000009222">
    <property type="component" value="Chromosome"/>
</dbReference>
<dbReference type="PROSITE" id="PS00211">
    <property type="entry name" value="ABC_TRANSPORTER_1"/>
    <property type="match status" value="1"/>
</dbReference>
<dbReference type="PROSITE" id="PS50893">
    <property type="entry name" value="ABC_TRANSPORTER_2"/>
    <property type="match status" value="1"/>
</dbReference>
<evidence type="ECO:0000256" key="5">
    <source>
        <dbReference type="ARBA" id="ARBA00022519"/>
    </source>
</evidence>
<sequence>MAAPLLSVEHLSIGIRKGSRIFTAVQDVSFKVHSGEIVGIVGESGCGKSLTALSIAGLLARGAEVIGGDIYFDTSGGAVNLLKLSEKELCKIRGKDISFVFQEPYPSLNPLLKAGDQITETLYIHGEKDRAKTKAQAIELIKKLGLEDAEKLMEAYPHRLSGGMCQRVMIALAMICKPKLLIADEPTTALDIATQAQILDLMKGINAEFGTSVLFISHDLSIISRLCKRVLVMYAGRLVEEGSAAEVFANPGHEYTRGLVGSIPGRNLKGEDLANIPGKVPSVEEERPPGCPFAPRCSKATEQCTKSFPAGREISPGHYAYCK</sequence>
<keyword evidence="5" id="KW-0997">Cell inner membrane</keyword>
<dbReference type="SMART" id="SM00382">
    <property type="entry name" value="AAA"/>
    <property type="match status" value="1"/>
</dbReference>
<dbReference type="AlphaFoldDB" id="F5Y8C0"/>
<dbReference type="eggNOG" id="COG0444">
    <property type="taxonomic scope" value="Bacteria"/>
</dbReference>
<dbReference type="Gene3D" id="3.40.50.300">
    <property type="entry name" value="P-loop containing nucleotide triphosphate hydrolases"/>
    <property type="match status" value="1"/>
</dbReference>
<dbReference type="RefSeq" id="WP_015711023.1">
    <property type="nucleotide sequence ID" value="NC_015577.1"/>
</dbReference>
<keyword evidence="8" id="KW-1278">Translocase</keyword>